<dbReference type="EMBL" id="BPLR01018159">
    <property type="protein sequence ID" value="GIY97448.1"/>
    <property type="molecule type" value="Genomic_DNA"/>
</dbReference>
<evidence type="ECO:0000313" key="1">
    <source>
        <dbReference type="EMBL" id="GIY97448.1"/>
    </source>
</evidence>
<organism evidence="1 2">
    <name type="scientific">Caerostris extrusa</name>
    <name type="common">Bark spider</name>
    <name type="synonym">Caerostris bankana</name>
    <dbReference type="NCBI Taxonomy" id="172846"/>
    <lineage>
        <taxon>Eukaryota</taxon>
        <taxon>Metazoa</taxon>
        <taxon>Ecdysozoa</taxon>
        <taxon>Arthropoda</taxon>
        <taxon>Chelicerata</taxon>
        <taxon>Arachnida</taxon>
        <taxon>Araneae</taxon>
        <taxon>Araneomorphae</taxon>
        <taxon>Entelegynae</taxon>
        <taxon>Araneoidea</taxon>
        <taxon>Araneidae</taxon>
        <taxon>Caerostris</taxon>
    </lineage>
</organism>
<comment type="caution">
    <text evidence="1">The sequence shown here is derived from an EMBL/GenBank/DDBJ whole genome shotgun (WGS) entry which is preliminary data.</text>
</comment>
<gene>
    <name evidence="1" type="ORF">CEXT_599911</name>
</gene>
<reference evidence="1 2" key="1">
    <citation type="submission" date="2021-06" db="EMBL/GenBank/DDBJ databases">
        <title>Caerostris extrusa draft genome.</title>
        <authorList>
            <person name="Kono N."/>
            <person name="Arakawa K."/>
        </authorList>
    </citation>
    <scope>NUCLEOTIDE SEQUENCE [LARGE SCALE GENOMIC DNA]</scope>
</reference>
<accession>A0AAV4XSY1</accession>
<sequence length="76" mass="8540">MLMAKGFNVNGILNESKGYTPETEADNELVLCSCYYPESLMGTTVFRREKLSITFPKNSRKSLKITGAADRRLDDC</sequence>
<dbReference type="Proteomes" id="UP001054945">
    <property type="component" value="Unassembled WGS sequence"/>
</dbReference>
<name>A0AAV4XSY1_CAEEX</name>
<keyword evidence="2" id="KW-1185">Reference proteome</keyword>
<protein>
    <submittedName>
        <fullName evidence="1">Uncharacterized protein</fullName>
    </submittedName>
</protein>
<evidence type="ECO:0000313" key="2">
    <source>
        <dbReference type="Proteomes" id="UP001054945"/>
    </source>
</evidence>
<dbReference type="AlphaFoldDB" id="A0AAV4XSY1"/>
<proteinExistence type="predicted"/>